<organism evidence="1 2">
    <name type="scientific">Paracoccidioides brasiliensis (strain Pb18)</name>
    <dbReference type="NCBI Taxonomy" id="502780"/>
    <lineage>
        <taxon>Eukaryota</taxon>
        <taxon>Fungi</taxon>
        <taxon>Dikarya</taxon>
        <taxon>Ascomycota</taxon>
        <taxon>Pezizomycotina</taxon>
        <taxon>Eurotiomycetes</taxon>
        <taxon>Eurotiomycetidae</taxon>
        <taxon>Onygenales</taxon>
        <taxon>Ajellomycetaceae</taxon>
        <taxon>Paracoccidioides</taxon>
    </lineage>
</organism>
<keyword evidence="2" id="KW-1185">Reference proteome</keyword>
<dbReference type="KEGG" id="pbn:PADG_07200"/>
<evidence type="ECO:0000313" key="1">
    <source>
        <dbReference type="EMBL" id="EEH42380.2"/>
    </source>
</evidence>
<dbReference type="EMBL" id="KN275966">
    <property type="protein sequence ID" value="EEH42380.2"/>
    <property type="molecule type" value="Genomic_DNA"/>
</dbReference>
<accession>C1GIW4</accession>
<dbReference type="InParanoid" id="C1GIW4"/>
<sequence length="70" mass="7690">MSGESGRRPLTTKIFSASGLRKPLAGSHISHVKPPQVAPPTGRPSLLAEWAVAAHLQRRHITAMEWWVVK</sequence>
<dbReference type="GeneID" id="22585742"/>
<evidence type="ECO:0000313" key="2">
    <source>
        <dbReference type="Proteomes" id="UP000001628"/>
    </source>
</evidence>
<dbReference type="VEuPathDB" id="FungiDB:PADG_07200"/>
<dbReference type="AlphaFoldDB" id="C1GIW4"/>
<name>C1GIW4_PARBD</name>
<gene>
    <name evidence="1" type="ORF">PADG_07200</name>
</gene>
<proteinExistence type="predicted"/>
<reference evidence="1 2" key="1">
    <citation type="journal article" date="2011" name="PLoS Genet.">
        <title>Comparative genomic analysis of human fungal pathogens causing paracoccidioidomycosis.</title>
        <authorList>
            <person name="Desjardins C.A."/>
            <person name="Champion M.D."/>
            <person name="Holder J.W."/>
            <person name="Muszewska A."/>
            <person name="Goldberg J."/>
            <person name="Bailao A.M."/>
            <person name="Brigido M.M."/>
            <person name="Ferreira M.E."/>
            <person name="Garcia A.M."/>
            <person name="Grynberg M."/>
            <person name="Gujja S."/>
            <person name="Heiman D.I."/>
            <person name="Henn M.R."/>
            <person name="Kodira C.D."/>
            <person name="Leon-Narvaez H."/>
            <person name="Longo L.V."/>
            <person name="Ma L.J."/>
            <person name="Malavazi I."/>
            <person name="Matsuo A.L."/>
            <person name="Morais F.V."/>
            <person name="Pereira M."/>
            <person name="Rodriguez-Brito S."/>
            <person name="Sakthikumar S."/>
            <person name="Salem-Izacc S.M."/>
            <person name="Sykes S.M."/>
            <person name="Teixeira M.M."/>
            <person name="Vallejo M.C."/>
            <person name="Walter M.E."/>
            <person name="Yandava C."/>
            <person name="Young S."/>
            <person name="Zeng Q."/>
            <person name="Zucker J."/>
            <person name="Felipe M.S."/>
            <person name="Goldman G.H."/>
            <person name="Haas B.J."/>
            <person name="McEwen J.G."/>
            <person name="Nino-Vega G."/>
            <person name="Puccia R."/>
            <person name="San-Blas G."/>
            <person name="Soares C.M."/>
            <person name="Birren B.W."/>
            <person name="Cuomo C.A."/>
        </authorList>
    </citation>
    <scope>NUCLEOTIDE SEQUENCE [LARGE SCALE GENOMIC DNA]</scope>
    <source>
        <strain evidence="1 2">Pb18</strain>
    </source>
</reference>
<protein>
    <submittedName>
        <fullName evidence="1">Uncharacterized protein</fullName>
    </submittedName>
</protein>
<dbReference type="Proteomes" id="UP000001628">
    <property type="component" value="Unassembled WGS sequence"/>
</dbReference>
<dbReference type="RefSeq" id="XP_010762456.1">
    <property type="nucleotide sequence ID" value="XM_010764154.1"/>
</dbReference>
<dbReference type="HOGENOM" id="CLU_2758480_0_0_1"/>